<dbReference type="CDD" id="cd00156">
    <property type="entry name" value="REC"/>
    <property type="match status" value="1"/>
</dbReference>
<accession>A0A1F6A5H6</accession>
<dbReference type="SMART" id="SM00448">
    <property type="entry name" value="REC"/>
    <property type="match status" value="1"/>
</dbReference>
<dbReference type="EMBL" id="MFJK01000004">
    <property type="protein sequence ID" value="OGG19734.1"/>
    <property type="molecule type" value="Genomic_DNA"/>
</dbReference>
<gene>
    <name evidence="4" type="ORF">A2721_01110</name>
</gene>
<organism evidence="4 5">
    <name type="scientific">Candidatus Gottesmanbacteria bacterium RIFCSPHIGHO2_01_FULL_47_48</name>
    <dbReference type="NCBI Taxonomy" id="1798381"/>
    <lineage>
        <taxon>Bacteria</taxon>
        <taxon>Candidatus Gottesmaniibacteriota</taxon>
    </lineage>
</organism>
<dbReference type="PROSITE" id="PS50110">
    <property type="entry name" value="RESPONSE_REGULATORY"/>
    <property type="match status" value="1"/>
</dbReference>
<dbReference type="Proteomes" id="UP000177871">
    <property type="component" value="Unassembled WGS sequence"/>
</dbReference>
<dbReference type="PANTHER" id="PTHR44591:SF3">
    <property type="entry name" value="RESPONSE REGULATORY DOMAIN-CONTAINING PROTEIN"/>
    <property type="match status" value="1"/>
</dbReference>
<protein>
    <recommendedName>
        <fullName evidence="3">Response regulatory domain-containing protein</fullName>
    </recommendedName>
</protein>
<sequence length="134" mass="14854">MEDQPTVLVVEDDKQLLNAITIKLSKEGISGIGVLTGEQGLKYLQESGPKLPNAIWLDYYLKDMNGLEFMQKIQTQPAWTEIPVIVVSNSASEDKVHSMLTIGAKKYILKAQSRLEDIIDQIKDLIAQSPVPSS</sequence>
<comment type="caution">
    <text evidence="4">The sequence shown here is derived from an EMBL/GenBank/DDBJ whole genome shotgun (WGS) entry which is preliminary data.</text>
</comment>
<evidence type="ECO:0000313" key="5">
    <source>
        <dbReference type="Proteomes" id="UP000177871"/>
    </source>
</evidence>
<feature type="modified residue" description="4-aspartylphosphate" evidence="2">
    <location>
        <position position="58"/>
    </location>
</feature>
<evidence type="ECO:0000259" key="3">
    <source>
        <dbReference type="PROSITE" id="PS50110"/>
    </source>
</evidence>
<dbReference type="STRING" id="1798381.A2721_01110"/>
<feature type="domain" description="Response regulatory" evidence="3">
    <location>
        <begin position="6"/>
        <end position="125"/>
    </location>
</feature>
<dbReference type="InterPro" id="IPR011006">
    <property type="entry name" value="CheY-like_superfamily"/>
</dbReference>
<dbReference type="Pfam" id="PF00072">
    <property type="entry name" value="Response_reg"/>
    <property type="match status" value="1"/>
</dbReference>
<dbReference type="InterPro" id="IPR050595">
    <property type="entry name" value="Bact_response_regulator"/>
</dbReference>
<dbReference type="Gene3D" id="3.40.50.2300">
    <property type="match status" value="1"/>
</dbReference>
<dbReference type="SUPFAM" id="SSF52172">
    <property type="entry name" value="CheY-like"/>
    <property type="match status" value="1"/>
</dbReference>
<reference evidence="4 5" key="1">
    <citation type="journal article" date="2016" name="Nat. Commun.">
        <title>Thousands of microbial genomes shed light on interconnected biogeochemical processes in an aquifer system.</title>
        <authorList>
            <person name="Anantharaman K."/>
            <person name="Brown C.T."/>
            <person name="Hug L.A."/>
            <person name="Sharon I."/>
            <person name="Castelle C.J."/>
            <person name="Probst A.J."/>
            <person name="Thomas B.C."/>
            <person name="Singh A."/>
            <person name="Wilkins M.J."/>
            <person name="Karaoz U."/>
            <person name="Brodie E.L."/>
            <person name="Williams K.H."/>
            <person name="Hubbard S.S."/>
            <person name="Banfield J.F."/>
        </authorList>
    </citation>
    <scope>NUCLEOTIDE SEQUENCE [LARGE SCALE GENOMIC DNA]</scope>
</reference>
<dbReference type="InterPro" id="IPR001789">
    <property type="entry name" value="Sig_transdc_resp-reg_receiver"/>
</dbReference>
<evidence type="ECO:0000256" key="1">
    <source>
        <dbReference type="ARBA" id="ARBA00022553"/>
    </source>
</evidence>
<evidence type="ECO:0000313" key="4">
    <source>
        <dbReference type="EMBL" id="OGG19734.1"/>
    </source>
</evidence>
<dbReference type="GO" id="GO:0000160">
    <property type="term" value="P:phosphorelay signal transduction system"/>
    <property type="evidence" value="ECO:0007669"/>
    <property type="project" value="InterPro"/>
</dbReference>
<name>A0A1F6A5H6_9BACT</name>
<dbReference type="PANTHER" id="PTHR44591">
    <property type="entry name" value="STRESS RESPONSE REGULATOR PROTEIN 1"/>
    <property type="match status" value="1"/>
</dbReference>
<proteinExistence type="predicted"/>
<dbReference type="AlphaFoldDB" id="A0A1F6A5H6"/>
<evidence type="ECO:0000256" key="2">
    <source>
        <dbReference type="PROSITE-ProRule" id="PRU00169"/>
    </source>
</evidence>
<keyword evidence="1 2" id="KW-0597">Phosphoprotein</keyword>